<evidence type="ECO:0000256" key="1">
    <source>
        <dbReference type="SAM" id="Phobius"/>
    </source>
</evidence>
<organism evidence="2 3">
    <name type="scientific">Candidatus Taylorbacteria bacterium CG10_big_fil_rev_8_21_14_0_10_41_48</name>
    <dbReference type="NCBI Taxonomy" id="1975024"/>
    <lineage>
        <taxon>Bacteria</taxon>
        <taxon>Candidatus Tayloriibacteriota</taxon>
    </lineage>
</organism>
<comment type="caution">
    <text evidence="2">The sequence shown here is derived from an EMBL/GenBank/DDBJ whole genome shotgun (WGS) entry which is preliminary data.</text>
</comment>
<evidence type="ECO:0000313" key="2">
    <source>
        <dbReference type="EMBL" id="PJE74278.1"/>
    </source>
</evidence>
<dbReference type="AlphaFoldDB" id="A0A2M8LCC3"/>
<feature type="transmembrane region" description="Helical" evidence="1">
    <location>
        <begin position="20"/>
        <end position="38"/>
    </location>
</feature>
<evidence type="ECO:0000313" key="3">
    <source>
        <dbReference type="Proteomes" id="UP000228700"/>
    </source>
</evidence>
<dbReference type="EMBL" id="PFEQ01000009">
    <property type="protein sequence ID" value="PJE74278.1"/>
    <property type="molecule type" value="Genomic_DNA"/>
</dbReference>
<accession>A0A2M8LCC3</accession>
<keyword evidence="1" id="KW-0472">Membrane</keyword>
<gene>
    <name evidence="2" type="ORF">COV01_02160</name>
</gene>
<name>A0A2M8LCC3_9BACT</name>
<proteinExistence type="predicted"/>
<dbReference type="Proteomes" id="UP000228700">
    <property type="component" value="Unassembled WGS sequence"/>
</dbReference>
<sequence length="113" mass="12873">MAGLLLSVYIHLSEVGTEMGGIYTLMIFSMFIGAILMMRAPYSLKNIDMGWVSILRILISMPIVIFIYETTQAKTLKDDDTIGTIIFLSILVILIMGMKLIRRKYMKPTKIDY</sequence>
<protein>
    <submittedName>
        <fullName evidence="2">Uncharacterized protein</fullName>
    </submittedName>
</protein>
<reference evidence="3" key="1">
    <citation type="submission" date="2017-09" db="EMBL/GenBank/DDBJ databases">
        <title>Depth-based differentiation of microbial function through sediment-hosted aquifers and enrichment of novel symbionts in the deep terrestrial subsurface.</title>
        <authorList>
            <person name="Probst A.J."/>
            <person name="Ladd B."/>
            <person name="Jarett J.K."/>
            <person name="Geller-Mcgrath D.E."/>
            <person name="Sieber C.M.K."/>
            <person name="Emerson J.B."/>
            <person name="Anantharaman K."/>
            <person name="Thomas B.C."/>
            <person name="Malmstrom R."/>
            <person name="Stieglmeier M."/>
            <person name="Klingl A."/>
            <person name="Woyke T."/>
            <person name="Ryan C.M."/>
            <person name="Banfield J.F."/>
        </authorList>
    </citation>
    <scope>NUCLEOTIDE SEQUENCE [LARGE SCALE GENOMIC DNA]</scope>
</reference>
<feature type="transmembrane region" description="Helical" evidence="1">
    <location>
        <begin position="50"/>
        <end position="69"/>
    </location>
</feature>
<keyword evidence="1" id="KW-0812">Transmembrane</keyword>
<keyword evidence="1" id="KW-1133">Transmembrane helix</keyword>
<feature type="transmembrane region" description="Helical" evidence="1">
    <location>
        <begin position="81"/>
        <end position="101"/>
    </location>
</feature>